<reference evidence="2" key="1">
    <citation type="journal article" date="2012" name="Science">
        <title>Fermentation, hydrogen, and sulfur metabolism in multiple uncultivated bacterial phyla.</title>
        <authorList>
            <person name="Wrighton K.C."/>
            <person name="Thomas B.C."/>
            <person name="Sharon I."/>
            <person name="Miller C.S."/>
            <person name="Castelle C.J."/>
            <person name="VerBerkmoes N.C."/>
            <person name="Wilkins M.J."/>
            <person name="Hettich R.L."/>
            <person name="Lipton M.S."/>
            <person name="Williams K.H."/>
            <person name="Long P.E."/>
            <person name="Banfield J.F."/>
        </authorList>
    </citation>
    <scope>NUCLEOTIDE SEQUENCE [LARGE SCALE GENOMIC DNA]</scope>
</reference>
<comment type="caution">
    <text evidence="2">The sequence shown here is derived from an EMBL/GenBank/DDBJ whole genome shotgun (WGS) entry which is preliminary data.</text>
</comment>
<dbReference type="AlphaFoldDB" id="K2AWL1"/>
<protein>
    <submittedName>
        <fullName evidence="2">Uncharacterized protein</fullName>
    </submittedName>
</protein>
<organism evidence="2">
    <name type="scientific">uncultured bacterium</name>
    <name type="common">gcode 4</name>
    <dbReference type="NCBI Taxonomy" id="1234023"/>
    <lineage>
        <taxon>Bacteria</taxon>
        <taxon>environmental samples</taxon>
    </lineage>
</organism>
<keyword evidence="1" id="KW-0175">Coiled coil</keyword>
<dbReference type="EMBL" id="AMFJ01021652">
    <property type="protein sequence ID" value="EKD66086.1"/>
    <property type="molecule type" value="Genomic_DNA"/>
</dbReference>
<evidence type="ECO:0000313" key="2">
    <source>
        <dbReference type="EMBL" id="EKD66086.1"/>
    </source>
</evidence>
<evidence type="ECO:0000256" key="1">
    <source>
        <dbReference type="SAM" id="Coils"/>
    </source>
</evidence>
<name>K2AWL1_9BACT</name>
<accession>K2AWL1</accession>
<proteinExistence type="predicted"/>
<sequence>MQTSPSKNASIQEETKNILDFISQRKAELERTILNYKNEKVIDVAINLIKLYSDFKYFLSEKKDIKNHLYIINLIQIEIDSKEWYLKYLKSELWKSNFHQLKLVVPKWDPKWIEVFNEVIEKTKVTKKYIEDYISKAHFWENKDKIMSLVFAWYKDVAIKEDDLVESFHEANAIIDTFVTRFWALQFAKAFSFIDILTFRLWLLDMNELTKKLNDSGYKNIILDLPNWISRAFEWFEKNPSFKQSNNFYFFWLVKEFHKIMTWNDELSQDKEPMFSPEITAVIIERIKKIESIYWDINLFD</sequence>
<gene>
    <name evidence="2" type="ORF">ACD_49C00066G0010</name>
</gene>
<feature type="coiled-coil region" evidence="1">
    <location>
        <begin position="12"/>
        <end position="39"/>
    </location>
</feature>